<evidence type="ECO:0000256" key="5">
    <source>
        <dbReference type="ARBA" id="ARBA00023237"/>
    </source>
</evidence>
<dbReference type="InterPro" id="IPR033985">
    <property type="entry name" value="SusD-like_N"/>
</dbReference>
<comment type="subcellular location">
    <subcellularLocation>
        <location evidence="1">Cell outer membrane</location>
    </subcellularLocation>
</comment>
<dbReference type="InterPro" id="IPR012944">
    <property type="entry name" value="SusD_RagB_dom"/>
</dbReference>
<dbReference type="GO" id="GO:0009279">
    <property type="term" value="C:cell outer membrane"/>
    <property type="evidence" value="ECO:0007669"/>
    <property type="project" value="UniProtKB-SubCell"/>
</dbReference>
<accession>A0A7X8SQM7</accession>
<dbReference type="AlphaFoldDB" id="A0A7X8SQM7"/>
<evidence type="ECO:0000259" key="6">
    <source>
        <dbReference type="Pfam" id="PF07980"/>
    </source>
</evidence>
<feature type="domain" description="SusD-like N-terminal" evidence="7">
    <location>
        <begin position="20"/>
        <end position="213"/>
    </location>
</feature>
<comment type="similarity">
    <text evidence="2">Belongs to the SusD family.</text>
</comment>
<dbReference type="RefSeq" id="WP_168885330.1">
    <property type="nucleotide sequence ID" value="NZ_JABAIL010000013.1"/>
</dbReference>
<evidence type="ECO:0000313" key="9">
    <source>
        <dbReference type="Proteomes" id="UP000585050"/>
    </source>
</evidence>
<dbReference type="CDD" id="cd08977">
    <property type="entry name" value="SusD"/>
    <property type="match status" value="1"/>
</dbReference>
<keyword evidence="4" id="KW-0472">Membrane</keyword>
<dbReference type="Gene3D" id="1.25.40.390">
    <property type="match status" value="1"/>
</dbReference>
<keyword evidence="5" id="KW-0998">Cell outer membrane</keyword>
<dbReference type="EMBL" id="JABAIL010000013">
    <property type="protein sequence ID" value="NLR94620.1"/>
    <property type="molecule type" value="Genomic_DNA"/>
</dbReference>
<organism evidence="8 9">
    <name type="scientific">Flammeovirga agarivorans</name>
    <dbReference type="NCBI Taxonomy" id="2726742"/>
    <lineage>
        <taxon>Bacteria</taxon>
        <taxon>Pseudomonadati</taxon>
        <taxon>Bacteroidota</taxon>
        <taxon>Cytophagia</taxon>
        <taxon>Cytophagales</taxon>
        <taxon>Flammeovirgaceae</taxon>
        <taxon>Flammeovirga</taxon>
    </lineage>
</organism>
<comment type="caution">
    <text evidence="8">The sequence shown here is derived from an EMBL/GenBank/DDBJ whole genome shotgun (WGS) entry which is preliminary data.</text>
</comment>
<dbReference type="Pfam" id="PF14322">
    <property type="entry name" value="SusD-like_3"/>
    <property type="match status" value="1"/>
</dbReference>
<sequence>MKKALITLLSAASCMSCSNFLELKDNNTLNQDSFWNTEEHLELAVTAAYESLTPEEMFGRGYRDLDVISDNGYNEWTWMQYWDISVGQHNPAVERINWVWNDNYKGIRRANEILDNAPGMNIDEDLKDTSLGEAYFLRALFYNNLSMLFKNVPLILKVVSPEEAKIEKSSNEEVVNQIIEDLSTAIELLPDSGETPGRINKYAALALRARVYLYNKQYENAVKDCEEVINSGKYSLVDDYAFLFSNEGQNSEESIFSVQFVSNMKSGEKFSGTYKKQPQSHFGVLPNLVYDFYTKNGLKPEDDPDATPFSEWSDEKGIPLTAEQLEEKGLSIFDYWAEFNNRDPRLDVSVLRGGEPWVDQAKWDNVVKATRYGIQKYIRTEVGLYEDGDKNFMVLRYADVLLMFAEAKNELSGPSGDVFAALNQVRRRVSMPDFDSSLDQAGLREEIRHERRVELAFEGLRYFDELRWETAKNDFENKVIFHERTFNEGKHYWWPIPQTEIDRNPNLTQNPGW</sequence>
<gene>
    <name evidence="8" type="ORF">HGP29_25675</name>
</gene>
<name>A0A7X8SQM7_9BACT</name>
<keyword evidence="3" id="KW-0732">Signal</keyword>
<protein>
    <submittedName>
        <fullName evidence="8">RagB/SusD family nutrient uptake outer membrane protein</fullName>
    </submittedName>
</protein>
<feature type="domain" description="RagB/SusD" evidence="6">
    <location>
        <begin position="253"/>
        <end position="513"/>
    </location>
</feature>
<evidence type="ECO:0000256" key="2">
    <source>
        <dbReference type="ARBA" id="ARBA00006275"/>
    </source>
</evidence>
<dbReference type="Proteomes" id="UP000585050">
    <property type="component" value="Unassembled WGS sequence"/>
</dbReference>
<dbReference type="SUPFAM" id="SSF48452">
    <property type="entry name" value="TPR-like"/>
    <property type="match status" value="1"/>
</dbReference>
<dbReference type="Pfam" id="PF07980">
    <property type="entry name" value="SusD_RagB"/>
    <property type="match status" value="1"/>
</dbReference>
<proteinExistence type="inferred from homology"/>
<evidence type="ECO:0000256" key="1">
    <source>
        <dbReference type="ARBA" id="ARBA00004442"/>
    </source>
</evidence>
<evidence type="ECO:0000256" key="3">
    <source>
        <dbReference type="ARBA" id="ARBA00022729"/>
    </source>
</evidence>
<dbReference type="InterPro" id="IPR011990">
    <property type="entry name" value="TPR-like_helical_dom_sf"/>
</dbReference>
<evidence type="ECO:0000259" key="7">
    <source>
        <dbReference type="Pfam" id="PF14322"/>
    </source>
</evidence>
<evidence type="ECO:0000313" key="8">
    <source>
        <dbReference type="EMBL" id="NLR94620.1"/>
    </source>
</evidence>
<keyword evidence="9" id="KW-1185">Reference proteome</keyword>
<evidence type="ECO:0000256" key="4">
    <source>
        <dbReference type="ARBA" id="ARBA00023136"/>
    </source>
</evidence>
<reference evidence="8 9" key="1">
    <citation type="submission" date="2020-04" db="EMBL/GenBank/DDBJ databases">
        <title>Flammeovirga sp. SR4, a novel species isolated from seawater.</title>
        <authorList>
            <person name="Wang X."/>
        </authorList>
    </citation>
    <scope>NUCLEOTIDE SEQUENCE [LARGE SCALE GENOMIC DNA]</scope>
    <source>
        <strain evidence="8 9">SR4</strain>
    </source>
</reference>